<reference evidence="2" key="1">
    <citation type="journal article" date="2021" name="Mol. Ecol. Resour.">
        <title>Apolygus lucorum genome provides insights into omnivorousness and mesophyll feeding.</title>
        <authorList>
            <person name="Liu Y."/>
            <person name="Liu H."/>
            <person name="Wang H."/>
            <person name="Huang T."/>
            <person name="Liu B."/>
            <person name="Yang B."/>
            <person name="Yin L."/>
            <person name="Li B."/>
            <person name="Zhang Y."/>
            <person name="Zhang S."/>
            <person name="Jiang F."/>
            <person name="Zhang X."/>
            <person name="Ren Y."/>
            <person name="Wang B."/>
            <person name="Wang S."/>
            <person name="Lu Y."/>
            <person name="Wu K."/>
            <person name="Fan W."/>
            <person name="Wang G."/>
        </authorList>
    </citation>
    <scope>NUCLEOTIDE SEQUENCE</scope>
    <source>
        <strain evidence="2">12Hb</strain>
    </source>
</reference>
<dbReference type="Gene3D" id="3.40.50.150">
    <property type="entry name" value="Vaccinia Virus protein VP39"/>
    <property type="match status" value="1"/>
</dbReference>
<dbReference type="InterPro" id="IPR025714">
    <property type="entry name" value="Methyltranfer_dom"/>
</dbReference>
<accession>A0A6A4J7T2</accession>
<comment type="caution">
    <text evidence="2">The sequence shown here is derived from an EMBL/GenBank/DDBJ whole genome shotgun (WGS) entry which is preliminary data.</text>
</comment>
<gene>
    <name evidence="2" type="ORF">GE061_003903</name>
</gene>
<keyword evidence="3" id="KW-1185">Reference proteome</keyword>
<dbReference type="CDD" id="cd02440">
    <property type="entry name" value="AdoMet_MTases"/>
    <property type="match status" value="1"/>
</dbReference>
<evidence type="ECO:0000313" key="2">
    <source>
        <dbReference type="EMBL" id="KAF6201512.1"/>
    </source>
</evidence>
<dbReference type="Proteomes" id="UP000466442">
    <property type="component" value="Linkage Group LG12"/>
</dbReference>
<dbReference type="OrthoDB" id="10258156at2759"/>
<feature type="domain" description="Methyltransferase" evidence="1">
    <location>
        <begin position="121"/>
        <end position="280"/>
    </location>
</feature>
<proteinExistence type="predicted"/>
<dbReference type="SUPFAM" id="SSF53335">
    <property type="entry name" value="S-adenosyl-L-methionine-dependent methyltransferases"/>
    <property type="match status" value="1"/>
</dbReference>
<evidence type="ECO:0000259" key="1">
    <source>
        <dbReference type="Pfam" id="PF13679"/>
    </source>
</evidence>
<sequence>MDKLHQRIESIIAYVEPLKPLINSHMVSYITDDLWNKYVPEDMRDEYESHSSTEVFDLFFNEDCSRINRTLQKFIKEASSMTVYGNDPEVTYKVKDFKKHLVSLGCSTSNSLNFDKFMRPKKTHEVEAMSDIVGVISEFAGVSHIVDVGDGKGYLSSVLALENKLSVLGIDASPTNTAGAAKRVEKMKKHWKGVRRKMDNVDDEKLDTDNVVYQQHTQMVNDDTDLAAIAEQYFPEASILGIVGLHTCGSLSPTCLKHFVRNPGLKFIVNVGCCYHLIENSDFPLSDFLSRVSYTLSRNARMLSLQPMDRIVQSEKVQSDPLMYRAVFEHMMDNVFNLKGTTKPDVGRISSKCSNFVQYARKACSRLNLPLSMTDEEIRTYYEELRCHESKLQFYFLLRLIVAPVIENLILLDRQLYLLENGFPHSYMVELFDSVISPRNYGIISIKLDT</sequence>
<dbReference type="InterPro" id="IPR052220">
    <property type="entry name" value="METTL25"/>
</dbReference>
<name>A0A6A4J7T2_APOLU</name>
<dbReference type="InterPro" id="IPR029063">
    <property type="entry name" value="SAM-dependent_MTases_sf"/>
</dbReference>
<dbReference type="Pfam" id="PF13679">
    <property type="entry name" value="Methyltransf_32"/>
    <property type="match status" value="1"/>
</dbReference>
<evidence type="ECO:0000313" key="3">
    <source>
        <dbReference type="Proteomes" id="UP000466442"/>
    </source>
</evidence>
<dbReference type="AlphaFoldDB" id="A0A6A4J7T2"/>
<protein>
    <recommendedName>
        <fullName evidence="1">Methyltransferase domain-containing protein</fullName>
    </recommendedName>
</protein>
<dbReference type="EMBL" id="WIXP02000012">
    <property type="protein sequence ID" value="KAF6201512.1"/>
    <property type="molecule type" value="Genomic_DNA"/>
</dbReference>
<dbReference type="PANTHER" id="PTHR12496">
    <property type="entry name" value="CGI-41 METHYLTRANSFERASE"/>
    <property type="match status" value="1"/>
</dbReference>
<dbReference type="PANTHER" id="PTHR12496:SF9">
    <property type="entry name" value="METHYLTRANSFERASE-LIKE PROTEIN 25-RELATED"/>
    <property type="match status" value="1"/>
</dbReference>
<organism evidence="2 3">
    <name type="scientific">Apolygus lucorum</name>
    <name type="common">Small green plant bug</name>
    <name type="synonym">Lygocoris lucorum</name>
    <dbReference type="NCBI Taxonomy" id="248454"/>
    <lineage>
        <taxon>Eukaryota</taxon>
        <taxon>Metazoa</taxon>
        <taxon>Ecdysozoa</taxon>
        <taxon>Arthropoda</taxon>
        <taxon>Hexapoda</taxon>
        <taxon>Insecta</taxon>
        <taxon>Pterygota</taxon>
        <taxon>Neoptera</taxon>
        <taxon>Paraneoptera</taxon>
        <taxon>Hemiptera</taxon>
        <taxon>Heteroptera</taxon>
        <taxon>Panheteroptera</taxon>
        <taxon>Cimicomorpha</taxon>
        <taxon>Miridae</taxon>
        <taxon>Mirini</taxon>
        <taxon>Apolygus</taxon>
    </lineage>
</organism>